<dbReference type="AlphaFoldDB" id="A0A8J2YGM8"/>
<dbReference type="EMBL" id="BMCP01000001">
    <property type="protein sequence ID" value="GGE36921.1"/>
    <property type="molecule type" value="Genomic_DNA"/>
</dbReference>
<organism evidence="1 2">
    <name type="scientific">Agaricicola taiwanensis</name>
    <dbReference type="NCBI Taxonomy" id="591372"/>
    <lineage>
        <taxon>Bacteria</taxon>
        <taxon>Pseudomonadati</taxon>
        <taxon>Pseudomonadota</taxon>
        <taxon>Alphaproteobacteria</taxon>
        <taxon>Rhodobacterales</taxon>
        <taxon>Paracoccaceae</taxon>
        <taxon>Agaricicola</taxon>
    </lineage>
</organism>
<dbReference type="Pfam" id="PF07372">
    <property type="entry name" value="DUF1491"/>
    <property type="match status" value="1"/>
</dbReference>
<accession>A0A8J2YGM8</accession>
<comment type="caution">
    <text evidence="1">The sequence shown here is derived from an EMBL/GenBank/DDBJ whole genome shotgun (WGS) entry which is preliminary data.</text>
</comment>
<proteinExistence type="predicted"/>
<evidence type="ECO:0000313" key="1">
    <source>
        <dbReference type="EMBL" id="GGE36921.1"/>
    </source>
</evidence>
<dbReference type="Gene3D" id="3.40.1530.20">
    <property type="entry name" value="Protein of unknown function (DUF1491)"/>
    <property type="match status" value="1"/>
</dbReference>
<gene>
    <name evidence="1" type="ORF">GCM10007276_12990</name>
</gene>
<name>A0A8J2YGM8_9RHOB</name>
<dbReference type="Proteomes" id="UP000602745">
    <property type="component" value="Unassembled WGS sequence"/>
</dbReference>
<dbReference type="RefSeq" id="WP_188408847.1">
    <property type="nucleotide sequence ID" value="NZ_BMCP01000001.1"/>
</dbReference>
<evidence type="ECO:0008006" key="3">
    <source>
        <dbReference type="Google" id="ProtNLM"/>
    </source>
</evidence>
<reference evidence="1" key="2">
    <citation type="submission" date="2020-09" db="EMBL/GenBank/DDBJ databases">
        <authorList>
            <person name="Sun Q."/>
            <person name="Sedlacek I."/>
        </authorList>
    </citation>
    <scope>NUCLEOTIDE SEQUENCE</scope>
    <source>
        <strain evidence="1">CCM 7684</strain>
    </source>
</reference>
<evidence type="ECO:0000313" key="2">
    <source>
        <dbReference type="Proteomes" id="UP000602745"/>
    </source>
</evidence>
<reference evidence="1" key="1">
    <citation type="journal article" date="2014" name="Int. J. Syst. Evol. Microbiol.">
        <title>Complete genome sequence of Corynebacterium casei LMG S-19264T (=DSM 44701T), isolated from a smear-ripened cheese.</title>
        <authorList>
            <consortium name="US DOE Joint Genome Institute (JGI-PGF)"/>
            <person name="Walter F."/>
            <person name="Albersmeier A."/>
            <person name="Kalinowski J."/>
            <person name="Ruckert C."/>
        </authorList>
    </citation>
    <scope>NUCLEOTIDE SEQUENCE</scope>
    <source>
        <strain evidence="1">CCM 7684</strain>
    </source>
</reference>
<protein>
    <recommendedName>
        <fullName evidence="3">DUF1491 family protein</fullName>
    </recommendedName>
</protein>
<keyword evidence="2" id="KW-1185">Reference proteome</keyword>
<sequence>MSSRLRSDFWVSAYIRSCHLRGAYGVVRRRGAAEAGAIFIKIDRLDGTFDLYAPAPQSAIDDDALDRQFVRVGPARADGASIEQRLAREADFDPDVWILEVEDKAGDPGLQTVA</sequence>
<dbReference type="InterPro" id="IPR009964">
    <property type="entry name" value="DUF1491"/>
</dbReference>